<comment type="catalytic activity">
    <reaction evidence="8">
        <text>L-threonyl-[protein] + ATP = O-phospho-L-threonyl-[protein] + ADP + H(+)</text>
        <dbReference type="Rhea" id="RHEA:46608"/>
        <dbReference type="Rhea" id="RHEA-COMP:11060"/>
        <dbReference type="Rhea" id="RHEA-COMP:11605"/>
        <dbReference type="ChEBI" id="CHEBI:15378"/>
        <dbReference type="ChEBI" id="CHEBI:30013"/>
        <dbReference type="ChEBI" id="CHEBI:30616"/>
        <dbReference type="ChEBI" id="CHEBI:61977"/>
        <dbReference type="ChEBI" id="CHEBI:456216"/>
        <dbReference type="EC" id="2.7.11.1"/>
    </reaction>
</comment>
<dbReference type="InterPro" id="IPR011009">
    <property type="entry name" value="Kinase-like_dom_sf"/>
</dbReference>
<keyword evidence="13" id="KW-1185">Reference proteome</keyword>
<evidence type="ECO:0000256" key="3">
    <source>
        <dbReference type="ARBA" id="ARBA00022527"/>
    </source>
</evidence>
<evidence type="ECO:0000256" key="8">
    <source>
        <dbReference type="ARBA" id="ARBA00047899"/>
    </source>
</evidence>
<dbReference type="InterPro" id="IPR008271">
    <property type="entry name" value="Ser/Thr_kinase_AS"/>
</dbReference>
<proteinExistence type="inferred from homology"/>
<feature type="domain" description="Protein kinase" evidence="11">
    <location>
        <begin position="7"/>
        <end position="266"/>
    </location>
</feature>
<dbReference type="PROSITE" id="PS00108">
    <property type="entry name" value="PROTEIN_KINASE_ST"/>
    <property type="match status" value="1"/>
</dbReference>
<keyword evidence="7 10" id="KW-0067">ATP-binding</keyword>
<dbReference type="InterPro" id="IPR017441">
    <property type="entry name" value="Protein_kinase_ATP_BS"/>
</dbReference>
<dbReference type="GO" id="GO:0004708">
    <property type="term" value="F:MAP kinase kinase activity"/>
    <property type="evidence" value="ECO:0007669"/>
    <property type="project" value="UniProtKB-EC"/>
</dbReference>
<evidence type="ECO:0000256" key="5">
    <source>
        <dbReference type="ARBA" id="ARBA00022741"/>
    </source>
</evidence>
<organism evidence="12 13">
    <name type="scientific">Blattamonas nauphoetae</name>
    <dbReference type="NCBI Taxonomy" id="2049346"/>
    <lineage>
        <taxon>Eukaryota</taxon>
        <taxon>Metamonada</taxon>
        <taxon>Preaxostyla</taxon>
        <taxon>Oxymonadida</taxon>
        <taxon>Blattamonas</taxon>
    </lineage>
</organism>
<comment type="catalytic activity">
    <reaction evidence="9">
        <text>L-seryl-[protein] + ATP = O-phospho-L-seryl-[protein] + ADP + H(+)</text>
        <dbReference type="Rhea" id="RHEA:17989"/>
        <dbReference type="Rhea" id="RHEA-COMP:9863"/>
        <dbReference type="Rhea" id="RHEA-COMP:11604"/>
        <dbReference type="ChEBI" id="CHEBI:15378"/>
        <dbReference type="ChEBI" id="CHEBI:29999"/>
        <dbReference type="ChEBI" id="CHEBI:30616"/>
        <dbReference type="ChEBI" id="CHEBI:83421"/>
        <dbReference type="ChEBI" id="CHEBI:456216"/>
        <dbReference type="EC" id="2.7.11.1"/>
    </reaction>
</comment>
<evidence type="ECO:0000256" key="6">
    <source>
        <dbReference type="ARBA" id="ARBA00022777"/>
    </source>
</evidence>
<evidence type="ECO:0000256" key="2">
    <source>
        <dbReference type="ARBA" id="ARBA00012513"/>
    </source>
</evidence>
<comment type="similarity">
    <text evidence="1">Belongs to the protein kinase superfamily. NEK Ser/Thr protein kinase family. NIMA subfamily.</text>
</comment>
<dbReference type="EMBL" id="JARBJD010000122">
    <property type="protein sequence ID" value="KAK2951208.1"/>
    <property type="molecule type" value="Genomic_DNA"/>
</dbReference>
<dbReference type="InterPro" id="IPR000719">
    <property type="entry name" value="Prot_kinase_dom"/>
</dbReference>
<evidence type="ECO:0000256" key="9">
    <source>
        <dbReference type="ARBA" id="ARBA00048679"/>
    </source>
</evidence>
<dbReference type="Gene3D" id="1.10.510.10">
    <property type="entry name" value="Transferase(Phosphotransferase) domain 1"/>
    <property type="match status" value="1"/>
</dbReference>
<dbReference type="Pfam" id="PF00069">
    <property type="entry name" value="Pkinase"/>
    <property type="match status" value="1"/>
</dbReference>
<dbReference type="PROSITE" id="PS50011">
    <property type="entry name" value="PROTEIN_KINASE_DOM"/>
    <property type="match status" value="1"/>
</dbReference>
<evidence type="ECO:0000313" key="12">
    <source>
        <dbReference type="EMBL" id="KAK2951208.1"/>
    </source>
</evidence>
<reference evidence="12 13" key="1">
    <citation type="journal article" date="2022" name="bioRxiv">
        <title>Genomics of Preaxostyla Flagellates Illuminates Evolutionary Transitions and the Path Towards Mitochondrial Loss.</title>
        <authorList>
            <person name="Novak L.V.F."/>
            <person name="Treitli S.C."/>
            <person name="Pyrih J."/>
            <person name="Halakuc P."/>
            <person name="Pipaliya S.V."/>
            <person name="Vacek V."/>
            <person name="Brzon O."/>
            <person name="Soukal P."/>
            <person name="Eme L."/>
            <person name="Dacks J.B."/>
            <person name="Karnkowska A."/>
            <person name="Elias M."/>
            <person name="Hampl V."/>
        </authorList>
    </citation>
    <scope>NUCLEOTIDE SEQUENCE [LARGE SCALE GENOMIC DNA]</scope>
    <source>
        <strain evidence="12">NAU3</strain>
        <tissue evidence="12">Gut</tissue>
    </source>
</reference>
<dbReference type="PANTHER" id="PTHR43671">
    <property type="entry name" value="SERINE/THREONINE-PROTEIN KINASE NEK"/>
    <property type="match status" value="1"/>
</dbReference>
<protein>
    <recommendedName>
        <fullName evidence="2">non-specific serine/threonine protein kinase</fullName>
        <ecNumber evidence="2">2.7.11.1</ecNumber>
    </recommendedName>
</protein>
<dbReference type="PANTHER" id="PTHR43671:SF98">
    <property type="entry name" value="SERINE_THREONINE-PROTEIN KINASE NEK11"/>
    <property type="match status" value="1"/>
</dbReference>
<sequence>METPQVFTVLKVLGKGSYGTVELLEHIATKKTFACKSAQLSTNPDALKSVEEEIEAYRDIYNPYVLKYYFSFKEGPVFYMMTEYCSQKDLQVFYREARNLKATVPRDRTWKFIYQSLIGLDYLLKKRISHGDIKPENIFLMENLDVRLGDFGSKQDAEATFTALNDAKGTENFLSPQRRFYDPIARKALYGLSDDLWAFGIAIHYVLSKSFPYVTDRVPNMKIQSSIHKLSDTHADPDLRDFTYFILDTNANTRPTTQDLLLSPNFSDLFKNSDEGLKIFYTTDADFSIRQESREIVFNPELPQPFQDYVGYIHFLSQNKIETALFSSEAGRFMKMDPLTHRWNFISDLPSTISLHFLPTTNNNQLVLTHCSSHPFTNDIFYAEAATFWLHSSLAQHPQILETFREAFSSQIASSAQFVHSLPLLHRNSLLSHPAFPFGVVHNALTTPSQTSINGSSFLSNFLLANKDLIQQYVSVLSNLVDHFAGLSLDPSADKSKKKANQPSPLKVYKFKLKHVHLHLFHAFTALPLESFLQILHTTNLTSLLNKILTQHLSPWMVKNSNFVKSALSLINSFLMKFESSLLLPEITPPELARSWNSSIPPYILQQIHHFTALLHAGLNNAFSVFDVFRMVWTIDNPPKLREELQVLVINLEIADLLLHSERILKKTTSLLTNGAQSFASLAVTRIAEIETFTRSSTEIVGTQFRSKPREDEFNPKYKDYPWQLTQNSIVHLGLTPPVLIHVLGQRVMKQLGKKSIPAESTAILHLIRWIQDAIVWRDARRHIEWDRPVETSVGSLTRNEKDEYASLLHETLCSYATLLNEQPIGEIERVWELMSVNFIAIVGRVIASVLNSLSPHLVQDWMNLIKQPLDVIPTPTTPLQNANFSPAFAPSNSPHVTHSPVVHPSNFNPVNQIPQVSMQQTMNLPYQQPNPQFHPNQQFQQQPNQQFHPNQQFQPNYGYHSQQLIQPQQIPNPTIVNTFSTSAPTVLNAVPPPTLMQTVRANQAPIQHVPPQTLMSTVQASQFPPSHVPPPTIVATVRGNPLANNPVPQPNTFGLGFQSPPSPMPTSPVVPGHYNPHAVQHSPLQNTYAPVPQPVQHSPLQNTFNPVAQTSPGYQTMQGSMQQNNQYLSNIHPQMGRPTGMPTQVAVQPPSVTSIAPSELIQDFITLPATHLLSVSTPFLALLSLFFEKAQSSTHIMSSLAPLFAFLCRSVTVIVQSLNKLDVAAPKSAETRSCLYQLLSSYLSCLTQFMKQPQIAPNFPAARTTPHFILFTQTLFDDFVMSIAKLPELSEAWNNRNTSPSFRPLSSRDTIIDEAAESFNSFVTNYVSLVSAFSQFSSFFETVMRQNNAFVTSLLNSTPEKQAAFRNGLTTLADWAKKMSADCSESILSLHPTLQLTPFSSSPLRLEGEQVSPLAHRYYLLKCFGDSIQSAATQCLLNRM</sequence>
<dbReference type="EC" id="2.7.11.1" evidence="2"/>
<evidence type="ECO:0000259" key="11">
    <source>
        <dbReference type="PROSITE" id="PS50011"/>
    </source>
</evidence>
<evidence type="ECO:0000256" key="7">
    <source>
        <dbReference type="ARBA" id="ARBA00022840"/>
    </source>
</evidence>
<keyword evidence="3" id="KW-0723">Serine/threonine-protein kinase</keyword>
<dbReference type="SMART" id="SM00220">
    <property type="entry name" value="S_TKc"/>
    <property type="match status" value="1"/>
</dbReference>
<dbReference type="InterPro" id="IPR050660">
    <property type="entry name" value="NEK_Ser/Thr_kinase"/>
</dbReference>
<dbReference type="SUPFAM" id="SSF56112">
    <property type="entry name" value="Protein kinase-like (PK-like)"/>
    <property type="match status" value="1"/>
</dbReference>
<dbReference type="Proteomes" id="UP001281761">
    <property type="component" value="Unassembled WGS sequence"/>
</dbReference>
<comment type="caution">
    <text evidence="12">The sequence shown here is derived from an EMBL/GenBank/DDBJ whole genome shotgun (WGS) entry which is preliminary data.</text>
</comment>
<evidence type="ECO:0000256" key="10">
    <source>
        <dbReference type="PROSITE-ProRule" id="PRU10141"/>
    </source>
</evidence>
<evidence type="ECO:0000256" key="1">
    <source>
        <dbReference type="ARBA" id="ARBA00010886"/>
    </source>
</evidence>
<evidence type="ECO:0000256" key="4">
    <source>
        <dbReference type="ARBA" id="ARBA00022679"/>
    </source>
</evidence>
<keyword evidence="4 12" id="KW-0808">Transferase</keyword>
<dbReference type="CDD" id="cd00180">
    <property type="entry name" value="PKc"/>
    <property type="match status" value="1"/>
</dbReference>
<keyword evidence="5 10" id="KW-0547">Nucleotide-binding</keyword>
<feature type="binding site" evidence="10">
    <location>
        <position position="36"/>
    </location>
    <ligand>
        <name>ATP</name>
        <dbReference type="ChEBI" id="CHEBI:30616"/>
    </ligand>
</feature>
<dbReference type="PROSITE" id="PS00107">
    <property type="entry name" value="PROTEIN_KINASE_ATP"/>
    <property type="match status" value="1"/>
</dbReference>
<name>A0ABQ9XFH5_9EUKA</name>
<keyword evidence="6 12" id="KW-0418">Kinase</keyword>
<accession>A0ABQ9XFH5</accession>
<gene>
    <name evidence="12" type="ORF">BLNAU_13824</name>
</gene>
<evidence type="ECO:0000313" key="13">
    <source>
        <dbReference type="Proteomes" id="UP001281761"/>
    </source>
</evidence>